<dbReference type="PANTHER" id="PTHR45703">
    <property type="entry name" value="DYNEIN HEAVY CHAIN"/>
    <property type="match status" value="1"/>
</dbReference>
<protein>
    <submittedName>
        <fullName evidence="2">Dynein heavy chain</fullName>
    </submittedName>
</protein>
<name>A0A9K3CN36_9EUKA</name>
<feature type="coiled-coil region" evidence="1">
    <location>
        <begin position="559"/>
        <end position="586"/>
    </location>
</feature>
<evidence type="ECO:0000313" key="2">
    <source>
        <dbReference type="EMBL" id="GIQ79476.1"/>
    </source>
</evidence>
<keyword evidence="3" id="KW-1185">Reference proteome</keyword>
<dbReference type="GO" id="GO:0030286">
    <property type="term" value="C:dynein complex"/>
    <property type="evidence" value="ECO:0007669"/>
    <property type="project" value="InterPro"/>
</dbReference>
<dbReference type="GO" id="GO:0007018">
    <property type="term" value="P:microtubule-based movement"/>
    <property type="evidence" value="ECO:0007669"/>
    <property type="project" value="InterPro"/>
</dbReference>
<feature type="non-terminal residue" evidence="2">
    <location>
        <position position="1"/>
    </location>
</feature>
<organism evidence="2 3">
    <name type="scientific">Kipferlia bialata</name>
    <dbReference type="NCBI Taxonomy" id="797122"/>
    <lineage>
        <taxon>Eukaryota</taxon>
        <taxon>Metamonada</taxon>
        <taxon>Carpediemonas-like organisms</taxon>
        <taxon>Kipferlia</taxon>
    </lineage>
</organism>
<comment type="caution">
    <text evidence="2">The sequence shown here is derived from an EMBL/GenBank/DDBJ whole genome shotgun (WGS) entry which is preliminary data.</text>
</comment>
<evidence type="ECO:0000313" key="3">
    <source>
        <dbReference type="Proteomes" id="UP000265618"/>
    </source>
</evidence>
<accession>A0A9K3CN36</accession>
<dbReference type="InterPro" id="IPR026983">
    <property type="entry name" value="DHC"/>
</dbReference>
<keyword evidence="1" id="KW-0175">Coiled coil</keyword>
<sequence>DKISYTERAARLSLCRRLVAFLRRVDFMVVDSLYELGINTVLEMVETFREAAALSPPSPSIIKTDTETLEEMLPRIDPDNPLKVNIHTDGATPAFVTELTVCAMRRDHPAISIQAVPSLPGEFIDTNHTAGLKLSPVWSDYISMLEVSTEALIAMVTSVSRLMTHEDFNDITAPFKQEGQGADGPDVTSLFVVNPEFHSLVAELTAIFKGAFDKTLEFIRCFEPYLDTWNRYREFDRNGLEKRLLTLPPALRSDKDRDGELAPLSGGLNSNMIDPDALYKEIHDVELARALFVSMPDSVDVGLFRVDCRAFKAAMVPVPTITIDQYKTIVPQALSMRCQALLQGLNRAMRYLSKTPSSVKNYVLYLEYLNDTLNTTLPTAQTVFDNLESLYDLLDNIEFPKGMEDSAVFATTSQMLTQLKTHALTAESAAESQHSRWQAALEREADALNSEIRDIRSAVLAAKLRDINEPVTVIVSELSGLVERLDAVEAGVAECLQHQVIMEFEGTTLDATPTLSVIMEVEGTTFDDLKETAKVVRLTHQLWATRSTWSSVTKTWLTVDLENLDIETMEKEIQAATKLAFKAERQLPEAQDNPIISDFKGRVAEFRVALPVVRTSLALASLQPC</sequence>
<dbReference type="Proteomes" id="UP000265618">
    <property type="component" value="Unassembled WGS sequence"/>
</dbReference>
<reference evidence="2 3" key="1">
    <citation type="journal article" date="2018" name="PLoS ONE">
        <title>The draft genome of Kipferlia bialata reveals reductive genome evolution in fornicate parasites.</title>
        <authorList>
            <person name="Tanifuji G."/>
            <person name="Takabayashi S."/>
            <person name="Kume K."/>
            <person name="Takagi M."/>
            <person name="Nakayama T."/>
            <person name="Kamikawa R."/>
            <person name="Inagaki Y."/>
            <person name="Hashimoto T."/>
        </authorList>
    </citation>
    <scope>NUCLEOTIDE SEQUENCE [LARGE SCALE GENOMIC DNA]</scope>
    <source>
        <strain evidence="2">NY0173</strain>
    </source>
</reference>
<dbReference type="OrthoDB" id="10064159at2759"/>
<dbReference type="EMBL" id="BDIP01000013">
    <property type="protein sequence ID" value="GIQ79476.1"/>
    <property type="molecule type" value="Genomic_DNA"/>
</dbReference>
<proteinExistence type="predicted"/>
<dbReference type="GO" id="GO:0051959">
    <property type="term" value="F:dynein light intermediate chain binding"/>
    <property type="evidence" value="ECO:0007669"/>
    <property type="project" value="InterPro"/>
</dbReference>
<gene>
    <name evidence="2" type="ORF">KIPB_000124</name>
</gene>
<evidence type="ECO:0000256" key="1">
    <source>
        <dbReference type="SAM" id="Coils"/>
    </source>
</evidence>
<dbReference type="PANTHER" id="PTHR45703:SF36">
    <property type="entry name" value="DYNEIN HEAVY CHAIN, CYTOPLASMIC"/>
    <property type="match status" value="1"/>
</dbReference>
<dbReference type="AlphaFoldDB" id="A0A9K3CN36"/>
<dbReference type="GO" id="GO:0045505">
    <property type="term" value="F:dynein intermediate chain binding"/>
    <property type="evidence" value="ECO:0007669"/>
    <property type="project" value="InterPro"/>
</dbReference>